<feature type="compositionally biased region" description="Basic and acidic residues" evidence="1">
    <location>
        <begin position="93"/>
        <end position="115"/>
    </location>
</feature>
<dbReference type="EMBL" id="JAQQBS010001425">
    <property type="protein sequence ID" value="KAK0157461.1"/>
    <property type="molecule type" value="Genomic_DNA"/>
</dbReference>
<feature type="region of interest" description="Disordered" evidence="1">
    <location>
        <begin position="84"/>
        <end position="115"/>
    </location>
</feature>
<dbReference type="Proteomes" id="UP001168990">
    <property type="component" value="Unassembled WGS sequence"/>
</dbReference>
<feature type="compositionally biased region" description="Basic and acidic residues" evidence="1">
    <location>
        <begin position="1"/>
        <end position="11"/>
    </location>
</feature>
<name>A0AA39C3X8_9HYME</name>
<dbReference type="AlphaFoldDB" id="A0AA39C3X8"/>
<feature type="region of interest" description="Disordered" evidence="1">
    <location>
        <begin position="1"/>
        <end position="67"/>
    </location>
</feature>
<proteinExistence type="predicted"/>
<sequence>MDVHNKNKSSGDEAPSGASDPLSQAPSAAETPRFGQTLQSGHSEETVLMDTTGQDGSTPAGPQIPKDGRVAQVYCALVKTLGRCLSGDSGQGEDSKAEENDDPLQRYERRGSSRL</sequence>
<protein>
    <submittedName>
        <fullName evidence="2">Uncharacterized protein</fullName>
    </submittedName>
</protein>
<evidence type="ECO:0000256" key="1">
    <source>
        <dbReference type="SAM" id="MobiDB-lite"/>
    </source>
</evidence>
<accession>A0AA39C3X8</accession>
<reference evidence="2" key="1">
    <citation type="journal article" date="2023" name="bioRxiv">
        <title>Scaffold-level genome assemblies of two parasitoid biocontrol wasps reveal the parthenogenesis mechanism and an associated novel virus.</title>
        <authorList>
            <person name="Inwood S."/>
            <person name="Skelly J."/>
            <person name="Guhlin J."/>
            <person name="Harrop T."/>
            <person name="Goldson S."/>
            <person name="Dearden P."/>
        </authorList>
    </citation>
    <scope>NUCLEOTIDE SEQUENCE</scope>
    <source>
        <strain evidence="2">Irish</strain>
        <tissue evidence="2">Whole body</tissue>
    </source>
</reference>
<evidence type="ECO:0000313" key="2">
    <source>
        <dbReference type="EMBL" id="KAK0157461.1"/>
    </source>
</evidence>
<keyword evidence="3" id="KW-1185">Reference proteome</keyword>
<reference evidence="2" key="2">
    <citation type="submission" date="2023-03" db="EMBL/GenBank/DDBJ databases">
        <authorList>
            <person name="Inwood S.N."/>
            <person name="Skelly J.G."/>
            <person name="Guhlin J."/>
            <person name="Harrop T.W.R."/>
            <person name="Goldson S.G."/>
            <person name="Dearden P.K."/>
        </authorList>
    </citation>
    <scope>NUCLEOTIDE SEQUENCE</scope>
    <source>
        <strain evidence="2">Irish</strain>
        <tissue evidence="2">Whole body</tissue>
    </source>
</reference>
<gene>
    <name evidence="2" type="ORF">PV328_011204</name>
</gene>
<comment type="caution">
    <text evidence="2">The sequence shown here is derived from an EMBL/GenBank/DDBJ whole genome shotgun (WGS) entry which is preliminary data.</text>
</comment>
<organism evidence="2 3">
    <name type="scientific">Microctonus aethiopoides</name>
    <dbReference type="NCBI Taxonomy" id="144406"/>
    <lineage>
        <taxon>Eukaryota</taxon>
        <taxon>Metazoa</taxon>
        <taxon>Ecdysozoa</taxon>
        <taxon>Arthropoda</taxon>
        <taxon>Hexapoda</taxon>
        <taxon>Insecta</taxon>
        <taxon>Pterygota</taxon>
        <taxon>Neoptera</taxon>
        <taxon>Endopterygota</taxon>
        <taxon>Hymenoptera</taxon>
        <taxon>Apocrita</taxon>
        <taxon>Ichneumonoidea</taxon>
        <taxon>Braconidae</taxon>
        <taxon>Euphorinae</taxon>
        <taxon>Microctonus</taxon>
    </lineage>
</organism>
<evidence type="ECO:0000313" key="3">
    <source>
        <dbReference type="Proteomes" id="UP001168990"/>
    </source>
</evidence>